<evidence type="ECO:0000256" key="1">
    <source>
        <dbReference type="ARBA" id="ARBA00023015"/>
    </source>
</evidence>
<dbReference type="Gene3D" id="1.10.357.10">
    <property type="entry name" value="Tetracycline Repressor, domain 2"/>
    <property type="match status" value="1"/>
</dbReference>
<protein>
    <submittedName>
        <fullName evidence="6">TetR family transcriptional regulator</fullName>
    </submittedName>
</protein>
<sequence length="206" mass="22620">MAAIMAAMHKTSVTGDMRQHILCTAQRLIGSKGFSAVGLNELLNAAGVPKGSFYHYFGSKEAFGVALLEYYFERYWRLMDELFEHPDRSGRERLLDYWQHWLDSQSCTDGEGKCLAVKLGAEVSDLSEGMRSVLAQGTRGVIRRIADVLAQGQADGSLPVCGAPETLAQTLYQLWLGASLLSKMSRDKAPLASAMAATRQLLQLDT</sequence>
<dbReference type="PANTHER" id="PTHR47506:SF6">
    <property type="entry name" value="HTH-TYPE TRANSCRIPTIONAL REPRESSOR NEMR"/>
    <property type="match status" value="1"/>
</dbReference>
<evidence type="ECO:0000256" key="3">
    <source>
        <dbReference type="ARBA" id="ARBA00023163"/>
    </source>
</evidence>
<dbReference type="Pfam" id="PF00440">
    <property type="entry name" value="TetR_N"/>
    <property type="match status" value="1"/>
</dbReference>
<dbReference type="Proteomes" id="UP000013526">
    <property type="component" value="Unassembled WGS sequence"/>
</dbReference>
<evidence type="ECO:0000313" key="6">
    <source>
        <dbReference type="EMBL" id="EOD54025.1"/>
    </source>
</evidence>
<dbReference type="SUPFAM" id="SSF48498">
    <property type="entry name" value="Tetracyclin repressor-like, C-terminal domain"/>
    <property type="match status" value="1"/>
</dbReference>
<keyword evidence="7" id="KW-1185">Reference proteome</keyword>
<dbReference type="PANTHER" id="PTHR47506">
    <property type="entry name" value="TRANSCRIPTIONAL REGULATORY PROTEIN"/>
    <property type="match status" value="1"/>
</dbReference>
<evidence type="ECO:0000256" key="2">
    <source>
        <dbReference type="ARBA" id="ARBA00023125"/>
    </source>
</evidence>
<dbReference type="Pfam" id="PF16925">
    <property type="entry name" value="TetR_C_13"/>
    <property type="match status" value="1"/>
</dbReference>
<feature type="domain" description="HTH tetR-type" evidence="5">
    <location>
        <begin position="15"/>
        <end position="75"/>
    </location>
</feature>
<keyword evidence="1" id="KW-0805">Transcription regulation</keyword>
<dbReference type="InterPro" id="IPR009057">
    <property type="entry name" value="Homeodomain-like_sf"/>
</dbReference>
<evidence type="ECO:0000313" key="7">
    <source>
        <dbReference type="Proteomes" id="UP000013526"/>
    </source>
</evidence>
<accession>R1GQR4</accession>
<dbReference type="PRINTS" id="PR00455">
    <property type="entry name" value="HTHTETR"/>
</dbReference>
<feature type="DNA-binding region" description="H-T-H motif" evidence="4">
    <location>
        <begin position="38"/>
        <end position="57"/>
    </location>
</feature>
<organism evidence="6 7">
    <name type="scientific">Aeromonas molluscorum 848</name>
    <dbReference type="NCBI Taxonomy" id="1268236"/>
    <lineage>
        <taxon>Bacteria</taxon>
        <taxon>Pseudomonadati</taxon>
        <taxon>Pseudomonadota</taxon>
        <taxon>Gammaproteobacteria</taxon>
        <taxon>Aeromonadales</taxon>
        <taxon>Aeromonadaceae</taxon>
        <taxon>Aeromonas</taxon>
    </lineage>
</organism>
<name>R1GQR4_9GAMM</name>
<keyword evidence="3" id="KW-0804">Transcription</keyword>
<proteinExistence type="predicted"/>
<comment type="caution">
    <text evidence="6">The sequence shown here is derived from an EMBL/GenBank/DDBJ whole genome shotgun (WGS) entry which is preliminary data.</text>
</comment>
<keyword evidence="2 4" id="KW-0238">DNA-binding</keyword>
<dbReference type="InterPro" id="IPR036271">
    <property type="entry name" value="Tet_transcr_reg_TetR-rel_C_sf"/>
</dbReference>
<evidence type="ECO:0000256" key="4">
    <source>
        <dbReference type="PROSITE-ProRule" id="PRU00335"/>
    </source>
</evidence>
<dbReference type="RefSeq" id="WP_005906801.1">
    <property type="nucleotide sequence ID" value="NZ_AQGQ01000141.1"/>
</dbReference>
<reference evidence="6 7" key="1">
    <citation type="journal article" date="2013" name="Genome Announc.">
        <title>Draft Genome Sequence of Aeromonas molluscorum Strain 848TT, Isolated from Bivalve Molluscs.</title>
        <authorList>
            <person name="Spataro N."/>
            <person name="Farfan M."/>
            <person name="Albarral V."/>
            <person name="Sanglas A."/>
            <person name="Loren J.G."/>
            <person name="Fuste M.C."/>
            <person name="Bosch E."/>
        </authorList>
    </citation>
    <scope>NUCLEOTIDE SEQUENCE [LARGE SCALE GENOMIC DNA]</scope>
    <source>
        <strain evidence="6 7">848</strain>
    </source>
</reference>
<dbReference type="GO" id="GO:0003677">
    <property type="term" value="F:DNA binding"/>
    <property type="evidence" value="ECO:0007669"/>
    <property type="project" value="UniProtKB-UniRule"/>
</dbReference>
<dbReference type="EMBL" id="AQGQ01000141">
    <property type="protein sequence ID" value="EOD54025.1"/>
    <property type="molecule type" value="Genomic_DNA"/>
</dbReference>
<dbReference type="AlphaFoldDB" id="R1GQR4"/>
<evidence type="ECO:0000259" key="5">
    <source>
        <dbReference type="PROSITE" id="PS50977"/>
    </source>
</evidence>
<dbReference type="InterPro" id="IPR001647">
    <property type="entry name" value="HTH_TetR"/>
</dbReference>
<dbReference type="PROSITE" id="PS50977">
    <property type="entry name" value="HTH_TETR_2"/>
    <property type="match status" value="1"/>
</dbReference>
<dbReference type="InterPro" id="IPR011075">
    <property type="entry name" value="TetR_C"/>
</dbReference>
<dbReference type="PATRIC" id="fig|1268236.3.peg.3221"/>
<dbReference type="SUPFAM" id="SSF46689">
    <property type="entry name" value="Homeodomain-like"/>
    <property type="match status" value="1"/>
</dbReference>
<gene>
    <name evidence="6" type="ORF">G113_16460</name>
</gene>